<evidence type="ECO:0000256" key="1">
    <source>
        <dbReference type="ARBA" id="ARBA00004141"/>
    </source>
</evidence>
<evidence type="ECO:0000313" key="8">
    <source>
        <dbReference type="EMBL" id="PBD19502.1"/>
    </source>
</evidence>
<comment type="caution">
    <text evidence="8">The sequence shown here is derived from an EMBL/GenBank/DDBJ whole genome shotgun (WGS) entry which is preliminary data.</text>
</comment>
<accession>A0A2A3JWI3</accession>
<evidence type="ECO:0000259" key="6">
    <source>
        <dbReference type="Pfam" id="PF04893"/>
    </source>
</evidence>
<feature type="transmembrane region" description="Helical" evidence="5">
    <location>
        <begin position="33"/>
        <end position="55"/>
    </location>
</feature>
<dbReference type="OrthoDB" id="7872013at2"/>
<feature type="domain" description="Yip1" evidence="6">
    <location>
        <begin position="11"/>
        <end position="176"/>
    </location>
</feature>
<dbReference type="GO" id="GO:0016020">
    <property type="term" value="C:membrane"/>
    <property type="evidence" value="ECO:0007669"/>
    <property type="project" value="UniProtKB-SubCell"/>
</dbReference>
<reference evidence="8" key="1">
    <citation type="submission" date="2017-09" db="EMBL/GenBank/DDBJ databases">
        <title>Yangia sp. SAOS 153D whole genome sequencing.</title>
        <authorList>
            <person name="Verma A."/>
            <person name="Krishnamurthi S."/>
        </authorList>
    </citation>
    <scope>NUCLEOTIDE SEQUENCE [LARGE SCALE GENOMIC DNA]</scope>
    <source>
        <strain evidence="8">SAOS 153D</strain>
    </source>
</reference>
<keyword evidence="3 5" id="KW-1133">Transmembrane helix</keyword>
<protein>
    <submittedName>
        <fullName evidence="8">YIP1 family protein</fullName>
    </submittedName>
</protein>
<evidence type="ECO:0000256" key="2">
    <source>
        <dbReference type="ARBA" id="ARBA00022692"/>
    </source>
</evidence>
<organism evidence="8">
    <name type="scientific">Alloyangia mangrovi</name>
    <dbReference type="NCBI Taxonomy" id="1779329"/>
    <lineage>
        <taxon>Bacteria</taxon>
        <taxon>Pseudomonadati</taxon>
        <taxon>Pseudomonadota</taxon>
        <taxon>Alphaproteobacteria</taxon>
        <taxon>Rhodobacterales</taxon>
        <taxon>Roseobacteraceae</taxon>
        <taxon>Alloyangia</taxon>
    </lineage>
</organism>
<reference evidence="7" key="3">
    <citation type="submission" date="2024-05" db="EMBL/GenBank/DDBJ databases">
        <title>Yangia mangrovi SAOS 153D genome.</title>
        <authorList>
            <person name="Verma A."/>
            <person name="Pal Y."/>
            <person name="Sundharam S."/>
            <person name="Bisht B."/>
            <person name="Srinivasan K."/>
        </authorList>
    </citation>
    <scope>NUCLEOTIDE SEQUENCE</scope>
    <source>
        <strain evidence="7">SAOS 153D</strain>
    </source>
</reference>
<evidence type="ECO:0000313" key="7">
    <source>
        <dbReference type="EMBL" id="MCT4369921.1"/>
    </source>
</evidence>
<dbReference type="EMBL" id="NTHN01000127">
    <property type="protein sequence ID" value="PBD19502.1"/>
    <property type="molecule type" value="Genomic_DNA"/>
</dbReference>
<reference evidence="9" key="2">
    <citation type="submission" date="2023-07" db="EMBL/GenBank/DDBJ databases">
        <title>Yangia mangrovi SAOS 153D genome.</title>
        <authorList>
            <person name="Verma A."/>
            <person name="Pal Y."/>
            <person name="Sundharam S."/>
            <person name="Bisht B."/>
            <person name="Srinivasan K."/>
        </authorList>
    </citation>
    <scope>NUCLEOTIDE SEQUENCE [LARGE SCALE GENOMIC DNA]</scope>
    <source>
        <strain evidence="9">SAOS 153D</strain>
    </source>
</reference>
<proteinExistence type="predicted"/>
<evidence type="ECO:0000256" key="4">
    <source>
        <dbReference type="ARBA" id="ARBA00023136"/>
    </source>
</evidence>
<evidence type="ECO:0000256" key="3">
    <source>
        <dbReference type="ARBA" id="ARBA00022989"/>
    </source>
</evidence>
<gene>
    <name evidence="7" type="ORF">CLG85_006065</name>
    <name evidence="8" type="ORF">CLG85_08990</name>
</gene>
<keyword evidence="9" id="KW-1185">Reference proteome</keyword>
<feature type="transmembrane region" description="Helical" evidence="5">
    <location>
        <begin position="160"/>
        <end position="185"/>
    </location>
</feature>
<dbReference type="Proteomes" id="UP000217448">
    <property type="component" value="Unassembled WGS sequence"/>
</dbReference>
<evidence type="ECO:0000256" key="5">
    <source>
        <dbReference type="SAM" id="Phobius"/>
    </source>
</evidence>
<sequence>MTVAGLLSLAWQTVTAPREVARMLLGLHLSREALLTGFGLVVALNALLVGLMQLGGELGSVGGLMPVPMGLLLAVMLAGSIVTLTWAGRSFGGTARLEDVAVLLIWLQGLRALAQLGVAVIGVVSGGLAVLLVLVALFVGLWILVAFLDEAHGFGSPLKALLVLILATLALLAALMMIVSLLGAMPNGMASYV</sequence>
<feature type="transmembrane region" description="Helical" evidence="5">
    <location>
        <begin position="128"/>
        <end position="148"/>
    </location>
</feature>
<keyword evidence="4 5" id="KW-0472">Membrane</keyword>
<dbReference type="EMBL" id="NTHN02000008">
    <property type="protein sequence ID" value="MCT4369921.1"/>
    <property type="molecule type" value="Genomic_DNA"/>
</dbReference>
<dbReference type="RefSeq" id="WP_095881958.1">
    <property type="nucleotide sequence ID" value="NZ_NTHN02000008.1"/>
</dbReference>
<keyword evidence="2 5" id="KW-0812">Transmembrane</keyword>
<evidence type="ECO:0000313" key="9">
    <source>
        <dbReference type="Proteomes" id="UP000217448"/>
    </source>
</evidence>
<name>A0A2A3JWI3_9RHOB</name>
<comment type="subcellular location">
    <subcellularLocation>
        <location evidence="1">Membrane</location>
        <topology evidence="1">Multi-pass membrane protein</topology>
    </subcellularLocation>
</comment>
<feature type="transmembrane region" description="Helical" evidence="5">
    <location>
        <begin position="100"/>
        <end position="122"/>
    </location>
</feature>
<dbReference type="Pfam" id="PF04893">
    <property type="entry name" value="Yip1"/>
    <property type="match status" value="1"/>
</dbReference>
<dbReference type="AlphaFoldDB" id="A0A2A3JWI3"/>
<dbReference type="InterPro" id="IPR006977">
    <property type="entry name" value="Yip1_dom"/>
</dbReference>
<feature type="transmembrane region" description="Helical" evidence="5">
    <location>
        <begin position="67"/>
        <end position="88"/>
    </location>
</feature>